<evidence type="ECO:0000313" key="3">
    <source>
        <dbReference type="Proteomes" id="UP000742098"/>
    </source>
</evidence>
<dbReference type="EMBL" id="DYVS01000212">
    <property type="protein sequence ID" value="HJF71381.1"/>
    <property type="molecule type" value="Genomic_DNA"/>
</dbReference>
<organism evidence="2 3">
    <name type="scientific">Butyricimonas virosa</name>
    <dbReference type="NCBI Taxonomy" id="544645"/>
    <lineage>
        <taxon>Bacteria</taxon>
        <taxon>Pseudomonadati</taxon>
        <taxon>Bacteroidota</taxon>
        <taxon>Bacteroidia</taxon>
        <taxon>Bacteroidales</taxon>
        <taxon>Odoribacteraceae</taxon>
        <taxon>Butyricimonas</taxon>
    </lineage>
</organism>
<evidence type="ECO:0000313" key="2">
    <source>
        <dbReference type="EMBL" id="HJF71381.1"/>
    </source>
</evidence>
<dbReference type="AlphaFoldDB" id="A0A921H5Q8"/>
<evidence type="ECO:0000256" key="1">
    <source>
        <dbReference type="SAM" id="Phobius"/>
    </source>
</evidence>
<protein>
    <submittedName>
        <fullName evidence="2">3TM-type holin</fullName>
    </submittedName>
</protein>
<keyword evidence="1" id="KW-1133">Transmembrane helix</keyword>
<accession>A0A921H5Q8</accession>
<sequence>MEGVEGVKGVVGAVGKVIDRLTLPAREKRQLEAELLELLVEHEQEMARSRSAAVVEEARGNWLQRSWRPLVMLVFALIVLVGTFTTLPLLSDTSRFWDLLEIGLGGYVVGRGGEKMAAAVFRLKAKK</sequence>
<dbReference type="Proteomes" id="UP000742098">
    <property type="component" value="Unassembled WGS sequence"/>
</dbReference>
<dbReference type="Pfam" id="PF11351">
    <property type="entry name" value="GTA_holin_3TM"/>
    <property type="match status" value="1"/>
</dbReference>
<keyword evidence="1" id="KW-0812">Transmembrane</keyword>
<reference evidence="2" key="1">
    <citation type="journal article" date="2021" name="PeerJ">
        <title>Extensive microbial diversity within the chicken gut microbiome revealed by metagenomics and culture.</title>
        <authorList>
            <person name="Gilroy R."/>
            <person name="Ravi A."/>
            <person name="Getino M."/>
            <person name="Pursley I."/>
            <person name="Horton D.L."/>
            <person name="Alikhan N.F."/>
            <person name="Baker D."/>
            <person name="Gharbi K."/>
            <person name="Hall N."/>
            <person name="Watson M."/>
            <person name="Adriaenssens E.M."/>
            <person name="Foster-Nyarko E."/>
            <person name="Jarju S."/>
            <person name="Secka A."/>
            <person name="Antonio M."/>
            <person name="Oren A."/>
            <person name="Chaudhuri R.R."/>
            <person name="La Ragione R."/>
            <person name="Hildebrand F."/>
            <person name="Pallen M.J."/>
        </authorList>
    </citation>
    <scope>NUCLEOTIDE SEQUENCE</scope>
    <source>
        <strain evidence="2">6966</strain>
    </source>
</reference>
<reference evidence="2" key="2">
    <citation type="submission" date="2021-09" db="EMBL/GenBank/DDBJ databases">
        <authorList>
            <person name="Gilroy R."/>
        </authorList>
    </citation>
    <scope>NUCLEOTIDE SEQUENCE</scope>
    <source>
        <strain evidence="2">6966</strain>
    </source>
</reference>
<comment type="caution">
    <text evidence="2">The sequence shown here is derived from an EMBL/GenBank/DDBJ whole genome shotgun (WGS) entry which is preliminary data.</text>
</comment>
<proteinExistence type="predicted"/>
<feature type="transmembrane region" description="Helical" evidence="1">
    <location>
        <begin position="70"/>
        <end position="90"/>
    </location>
</feature>
<gene>
    <name evidence="2" type="ORF">K8V05_11560</name>
</gene>
<keyword evidence="1" id="KW-0472">Membrane</keyword>
<dbReference type="InterPro" id="IPR021497">
    <property type="entry name" value="GTA_holin_3TM"/>
</dbReference>
<name>A0A921H5Q8_9BACT</name>